<dbReference type="InterPro" id="IPR050491">
    <property type="entry name" value="AmpC-like"/>
</dbReference>
<dbReference type="Proteomes" id="UP000824005">
    <property type="component" value="Unassembled WGS sequence"/>
</dbReference>
<comment type="caution">
    <text evidence="2">The sequence shown here is derived from an EMBL/GenBank/DDBJ whole genome shotgun (WGS) entry which is preliminary data.</text>
</comment>
<accession>A0A9D1YX24</accession>
<proteinExistence type="predicted"/>
<gene>
    <name evidence="2" type="ORF">H9830_12995</name>
</gene>
<dbReference type="PANTHER" id="PTHR46825">
    <property type="entry name" value="D-ALANYL-D-ALANINE-CARBOXYPEPTIDASE/ENDOPEPTIDASE AMPH"/>
    <property type="match status" value="1"/>
</dbReference>
<sequence length="372" mass="40896">MAKTLEERLKRVRERTAELATRDEFSGVLHVQRGEETLLSSAHGIASRRWGIPVRASTRFDIASVTKVLTAIAVLQLVDAGPLGLDDRIHDYVELTDSAIHPNVTLRQLLSHTSGIGDDADEEAGESYEALWQERPNYSVTETQDFLPQFVHKPANFAPGEGCRYCNVGYILLGLAIENVTGERYRDVVRRAVMEKTGMRDSGFFDMRHAVKDVAEGWEPVRSSAEGPIEAWRQNIYSYPPIGSPDGGAHATAADLVRMLDAVLQGRILSTESTAMFRSPQALHHRVDNPEPGGTAELHYAFGLEIELDAHGRMRSLYKDGINTGASAIVRHYPAGDRPGITLAVVANSEDAAWEPVRLLDDAIIGFGSDRA</sequence>
<dbReference type="SUPFAM" id="SSF56601">
    <property type="entry name" value="beta-lactamase/transpeptidase-like"/>
    <property type="match status" value="1"/>
</dbReference>
<dbReference type="PANTHER" id="PTHR46825:SF9">
    <property type="entry name" value="BETA-LACTAMASE-RELATED DOMAIN-CONTAINING PROTEIN"/>
    <property type="match status" value="1"/>
</dbReference>
<dbReference type="AlphaFoldDB" id="A0A9D1YX24"/>
<dbReference type="Pfam" id="PF00144">
    <property type="entry name" value="Beta-lactamase"/>
    <property type="match status" value="1"/>
</dbReference>
<evidence type="ECO:0000259" key="1">
    <source>
        <dbReference type="Pfam" id="PF00144"/>
    </source>
</evidence>
<dbReference type="EMBL" id="DXDC01000393">
    <property type="protein sequence ID" value="HIY67180.1"/>
    <property type="molecule type" value="Genomic_DNA"/>
</dbReference>
<dbReference type="Gene3D" id="3.40.710.10">
    <property type="entry name" value="DD-peptidase/beta-lactamase superfamily"/>
    <property type="match status" value="1"/>
</dbReference>
<dbReference type="InterPro" id="IPR001466">
    <property type="entry name" value="Beta-lactam-related"/>
</dbReference>
<name>A0A9D1YX24_9MICO</name>
<evidence type="ECO:0000313" key="2">
    <source>
        <dbReference type="EMBL" id="HIY67180.1"/>
    </source>
</evidence>
<protein>
    <submittedName>
        <fullName evidence="2">Beta-lactamase family protein</fullName>
    </submittedName>
</protein>
<reference evidence="2" key="2">
    <citation type="submission" date="2021-04" db="EMBL/GenBank/DDBJ databases">
        <authorList>
            <person name="Gilroy R."/>
        </authorList>
    </citation>
    <scope>NUCLEOTIDE SEQUENCE</scope>
    <source>
        <strain evidence="2">ChiGjej1B1-98</strain>
    </source>
</reference>
<organism evidence="2 3">
    <name type="scientific">Candidatus Agrococcus pullicola</name>
    <dbReference type="NCBI Taxonomy" id="2838429"/>
    <lineage>
        <taxon>Bacteria</taxon>
        <taxon>Bacillati</taxon>
        <taxon>Actinomycetota</taxon>
        <taxon>Actinomycetes</taxon>
        <taxon>Micrococcales</taxon>
        <taxon>Microbacteriaceae</taxon>
        <taxon>Agrococcus</taxon>
    </lineage>
</organism>
<reference evidence="2" key="1">
    <citation type="journal article" date="2021" name="PeerJ">
        <title>Extensive microbial diversity within the chicken gut microbiome revealed by metagenomics and culture.</title>
        <authorList>
            <person name="Gilroy R."/>
            <person name="Ravi A."/>
            <person name="Getino M."/>
            <person name="Pursley I."/>
            <person name="Horton D.L."/>
            <person name="Alikhan N.F."/>
            <person name="Baker D."/>
            <person name="Gharbi K."/>
            <person name="Hall N."/>
            <person name="Watson M."/>
            <person name="Adriaenssens E.M."/>
            <person name="Foster-Nyarko E."/>
            <person name="Jarju S."/>
            <person name="Secka A."/>
            <person name="Antonio M."/>
            <person name="Oren A."/>
            <person name="Chaudhuri R.R."/>
            <person name="La Ragione R."/>
            <person name="Hildebrand F."/>
            <person name="Pallen M.J."/>
        </authorList>
    </citation>
    <scope>NUCLEOTIDE SEQUENCE</scope>
    <source>
        <strain evidence="2">ChiGjej1B1-98</strain>
    </source>
</reference>
<evidence type="ECO:0000313" key="3">
    <source>
        <dbReference type="Proteomes" id="UP000824005"/>
    </source>
</evidence>
<feature type="domain" description="Beta-lactamase-related" evidence="1">
    <location>
        <begin position="25"/>
        <end position="352"/>
    </location>
</feature>
<dbReference type="InterPro" id="IPR012338">
    <property type="entry name" value="Beta-lactam/transpept-like"/>
</dbReference>